<sequence length="258" mass="29844">MNRLLIISTLIILTSCGHSTKSDNIKQTERRTESLASIETTKVDQKTEKEESVENVECSDIDFNSAKHQADSLLAFYNKATDSSLKNRIKWEEKFFCAFPNSFKEMQALFGYDDENGAAPLYSTENNTYSYTDQNIMSDVIGFFSELKSIPDSTYYEKYIRINIDGYWEADNINEAFGFYYRLMNDIESACRALGKFTDREIQSVFHFIFDGPHPENDYNEKLYKNLKPGIDSQNKRLSRLLTESYVKLMAEDDSHGH</sequence>
<comment type="caution">
    <text evidence="1">The sequence shown here is derived from an EMBL/GenBank/DDBJ whole genome shotgun (WGS) entry which is preliminary data.</text>
</comment>
<dbReference type="RefSeq" id="WP_379658599.1">
    <property type="nucleotide sequence ID" value="NZ_JBHTIV010000019.1"/>
</dbReference>
<name>A0ABW3GRN5_9FLAO</name>
<evidence type="ECO:0008006" key="3">
    <source>
        <dbReference type="Google" id="ProtNLM"/>
    </source>
</evidence>
<proteinExistence type="predicted"/>
<reference evidence="2" key="1">
    <citation type="journal article" date="2019" name="Int. J. Syst. Evol. Microbiol.">
        <title>The Global Catalogue of Microorganisms (GCM) 10K type strain sequencing project: providing services to taxonomists for standard genome sequencing and annotation.</title>
        <authorList>
            <consortium name="The Broad Institute Genomics Platform"/>
            <consortium name="The Broad Institute Genome Sequencing Center for Infectious Disease"/>
            <person name="Wu L."/>
            <person name="Ma J."/>
        </authorList>
    </citation>
    <scope>NUCLEOTIDE SEQUENCE [LARGE SCALE GENOMIC DNA]</scope>
    <source>
        <strain evidence="2">CCUG 56752</strain>
    </source>
</reference>
<dbReference type="EMBL" id="JBHTIV010000019">
    <property type="protein sequence ID" value="MFD0933294.1"/>
    <property type="molecule type" value="Genomic_DNA"/>
</dbReference>
<gene>
    <name evidence="1" type="ORF">ACFQ0R_11860</name>
</gene>
<evidence type="ECO:0000313" key="2">
    <source>
        <dbReference type="Proteomes" id="UP001597049"/>
    </source>
</evidence>
<dbReference type="Proteomes" id="UP001597049">
    <property type="component" value="Unassembled WGS sequence"/>
</dbReference>
<organism evidence="1 2">
    <name type="scientific">Psychroflexus salinarum</name>
    <dbReference type="NCBI Taxonomy" id="546024"/>
    <lineage>
        <taxon>Bacteria</taxon>
        <taxon>Pseudomonadati</taxon>
        <taxon>Bacteroidota</taxon>
        <taxon>Flavobacteriia</taxon>
        <taxon>Flavobacteriales</taxon>
        <taxon>Flavobacteriaceae</taxon>
        <taxon>Psychroflexus</taxon>
    </lineage>
</organism>
<accession>A0ABW3GRN5</accession>
<keyword evidence="2" id="KW-1185">Reference proteome</keyword>
<evidence type="ECO:0000313" key="1">
    <source>
        <dbReference type="EMBL" id="MFD0933294.1"/>
    </source>
</evidence>
<protein>
    <recommendedName>
        <fullName evidence="3">DUF4375 domain-containing protein</fullName>
    </recommendedName>
</protein>
<dbReference type="PROSITE" id="PS51257">
    <property type="entry name" value="PROKAR_LIPOPROTEIN"/>
    <property type="match status" value="1"/>
</dbReference>